<dbReference type="InterPro" id="IPR036872">
    <property type="entry name" value="CH_dom_sf"/>
</dbReference>
<evidence type="ECO:0000313" key="6">
    <source>
        <dbReference type="EMBL" id="KAJ3589523.1"/>
    </source>
</evidence>
<dbReference type="PROSITE" id="PS50021">
    <property type="entry name" value="CH"/>
    <property type="match status" value="1"/>
</dbReference>
<feature type="compositionally biased region" description="Polar residues" evidence="4">
    <location>
        <begin position="429"/>
        <end position="446"/>
    </location>
</feature>
<organism evidence="6 7">
    <name type="scientific">Muraenolepis orangiensis</name>
    <name type="common">Patagonian moray cod</name>
    <dbReference type="NCBI Taxonomy" id="630683"/>
    <lineage>
        <taxon>Eukaryota</taxon>
        <taxon>Metazoa</taxon>
        <taxon>Chordata</taxon>
        <taxon>Craniata</taxon>
        <taxon>Vertebrata</taxon>
        <taxon>Euteleostomi</taxon>
        <taxon>Actinopterygii</taxon>
        <taxon>Neopterygii</taxon>
        <taxon>Teleostei</taxon>
        <taxon>Neoteleostei</taxon>
        <taxon>Acanthomorphata</taxon>
        <taxon>Zeiogadaria</taxon>
        <taxon>Gadariae</taxon>
        <taxon>Gadiformes</taxon>
        <taxon>Muraenolepidoidei</taxon>
        <taxon>Muraenolepididae</taxon>
        <taxon>Muraenolepis</taxon>
    </lineage>
</organism>
<dbReference type="Proteomes" id="UP001148018">
    <property type="component" value="Unassembled WGS sequence"/>
</dbReference>
<dbReference type="PANTHER" id="PTHR23167">
    <property type="entry name" value="CALPONIN HOMOLOGY DOMAIN-CONTAINING PROTEIN DDB_G0272472-RELATED"/>
    <property type="match status" value="1"/>
</dbReference>
<feature type="compositionally biased region" description="Basic and acidic residues" evidence="4">
    <location>
        <begin position="208"/>
        <end position="221"/>
    </location>
</feature>
<evidence type="ECO:0000256" key="4">
    <source>
        <dbReference type="SAM" id="MobiDB-lite"/>
    </source>
</evidence>
<feature type="compositionally biased region" description="Basic and acidic residues" evidence="4">
    <location>
        <begin position="451"/>
        <end position="470"/>
    </location>
</feature>
<dbReference type="FunFam" id="1.10.418.10:FF:000009">
    <property type="entry name" value="smoothelin isoform X2"/>
    <property type="match status" value="1"/>
</dbReference>
<feature type="compositionally biased region" description="Pro residues" evidence="4">
    <location>
        <begin position="290"/>
        <end position="309"/>
    </location>
</feature>
<dbReference type="Gene3D" id="1.10.418.10">
    <property type="entry name" value="Calponin-like domain"/>
    <property type="match status" value="1"/>
</dbReference>
<feature type="compositionally biased region" description="Polar residues" evidence="4">
    <location>
        <begin position="377"/>
        <end position="389"/>
    </location>
</feature>
<feature type="domain" description="Calponin-homology (CH)" evidence="5">
    <location>
        <begin position="484"/>
        <end position="590"/>
    </location>
</feature>
<dbReference type="InterPro" id="IPR050540">
    <property type="entry name" value="F-actin_Monoox_Mical"/>
</dbReference>
<dbReference type="OrthoDB" id="21607at2759"/>
<accession>A0A9Q0DJG1</accession>
<dbReference type="PANTHER" id="PTHR23167:SF37">
    <property type="entry name" value="SMOOTHELIN-LIKE PROTEIN 2"/>
    <property type="match status" value="1"/>
</dbReference>
<proteinExistence type="inferred from homology"/>
<evidence type="ECO:0000256" key="1">
    <source>
        <dbReference type="ARBA" id="ARBA00022553"/>
    </source>
</evidence>
<dbReference type="SMART" id="SM00033">
    <property type="entry name" value="CH"/>
    <property type="match status" value="1"/>
</dbReference>
<evidence type="ECO:0000259" key="5">
    <source>
        <dbReference type="PROSITE" id="PS50021"/>
    </source>
</evidence>
<keyword evidence="1" id="KW-0597">Phosphoprotein</keyword>
<dbReference type="Pfam" id="PF00307">
    <property type="entry name" value="CH"/>
    <property type="match status" value="1"/>
</dbReference>
<dbReference type="InterPro" id="IPR001715">
    <property type="entry name" value="CH_dom"/>
</dbReference>
<feature type="region of interest" description="Disordered" evidence="4">
    <location>
        <begin position="346"/>
        <end position="479"/>
    </location>
</feature>
<evidence type="ECO:0000313" key="7">
    <source>
        <dbReference type="Proteomes" id="UP001148018"/>
    </source>
</evidence>
<evidence type="ECO:0000256" key="2">
    <source>
        <dbReference type="ARBA" id="ARBA00023054"/>
    </source>
</evidence>
<evidence type="ECO:0000256" key="3">
    <source>
        <dbReference type="ARBA" id="ARBA00061655"/>
    </source>
</evidence>
<reference evidence="6" key="1">
    <citation type="submission" date="2022-07" db="EMBL/GenBank/DDBJ databases">
        <title>Chromosome-level genome of Muraenolepis orangiensis.</title>
        <authorList>
            <person name="Kim J."/>
        </authorList>
    </citation>
    <scope>NUCLEOTIDE SEQUENCE</scope>
    <source>
        <strain evidence="6">KU_S4_2022</strain>
        <tissue evidence="6">Muscle</tissue>
    </source>
</reference>
<dbReference type="AlphaFoldDB" id="A0A9Q0DJG1"/>
<feature type="region of interest" description="Disordered" evidence="4">
    <location>
        <begin position="165"/>
        <end position="319"/>
    </location>
</feature>
<keyword evidence="7" id="KW-1185">Reference proteome</keyword>
<keyword evidence="2" id="KW-0175">Coiled coil</keyword>
<feature type="compositionally biased region" description="Polar residues" evidence="4">
    <location>
        <begin position="222"/>
        <end position="231"/>
    </location>
</feature>
<name>A0A9Q0DJG1_9TELE</name>
<dbReference type="EMBL" id="JANIIK010000115">
    <property type="protein sequence ID" value="KAJ3589523.1"/>
    <property type="molecule type" value="Genomic_DNA"/>
</dbReference>
<comment type="caution">
    <text evidence="6">The sequence shown here is derived from an EMBL/GenBank/DDBJ whole genome shotgun (WGS) entry which is preliminary data.</text>
</comment>
<gene>
    <name evidence="6" type="ORF">NHX12_010368</name>
</gene>
<dbReference type="SUPFAM" id="SSF47576">
    <property type="entry name" value="Calponin-homology domain, CH-domain"/>
    <property type="match status" value="1"/>
</dbReference>
<feature type="region of interest" description="Disordered" evidence="4">
    <location>
        <begin position="1"/>
        <end position="32"/>
    </location>
</feature>
<protein>
    <recommendedName>
        <fullName evidence="5">Calponin-homology (CH) domain-containing protein</fullName>
    </recommendedName>
</protein>
<sequence>MEPSPGPEAPERLPVGGPGPEAAPPRGDTGVQGTVGRFKASMQAAVEEVRVEVRSLEAHVGRRLDQVCGTCGGLAEAVCALQEDNRGLRVQLDALAGLVQGLTGPGLGQGLTGAQGLVQGLTGAQGLVQGLTGAHVQAQAQVHAQVQVQVQAQVQSGLVWACGPGAGMTENGHEPWQQEVERESLNGSETPQCETAAPHPWRSRRHSHANDPHPSGERDGAQTRSAVSSEQEIAWKTPEDSSPPDSQEASGESPRPRSVQSPTGNAKDPRVNATEPKPHLPVSAMLARPNPEPPMTASPLQSPAPPPKPTGLLVTDGPSERPAEYAFRRANAVFSNAVQMPPPALLELKSPSQLPSHDITAKPGQYPFKRLPVLKTPSPSLKRSVSFPQSAEKLLPSKTLVKSTGFSPVLDKKASRSEGPGPRPLGGVTESQHPGKTQTLPKNAGTQARRALFERMNSDPVKPKSADSKPKLKRSQSFGVSSGSSIKQLLLEWCRSKTIGYQNIDIQNFSSSWVDGMAFCALVHSFFPLEFDYNTLEPGKRKKNLEQAFTTAEYADCIRLIEVEDMLEMGDRPDPMCVFTYVQSLYNHLKPFE</sequence>
<comment type="similarity">
    <text evidence="3">Belongs to the smoothelin family.</text>
</comment>